<reference evidence="2 4" key="1">
    <citation type="journal article" date="2017" name="Front. Immunol.">
        <title>Complete Genome Sequence of Lactobacillus casei LC5, a Potential Probiotics for Atopic Dermatitis.</title>
        <authorList>
            <person name="Kang J."/>
            <person name="Chung W.H."/>
            <person name="Lim T.J."/>
            <person name="Whon T.W."/>
            <person name="Lim S."/>
            <person name="Nam Y.D."/>
        </authorList>
    </citation>
    <scope>NUCLEOTIDE SEQUENCE [LARGE SCALE GENOMIC DNA]</scope>
    <source>
        <strain evidence="2 4">LC5</strain>
    </source>
</reference>
<accession>A0AAN1F000</accession>
<keyword evidence="1" id="KW-0472">Membrane</keyword>
<gene>
    <name evidence="2" type="ORF">BGL52_10865</name>
    <name evidence="3" type="ORF">RWA16_10645</name>
</gene>
<dbReference type="AlphaFoldDB" id="A0AAN1F000"/>
<proteinExistence type="predicted"/>
<feature type="transmembrane region" description="Helical" evidence="1">
    <location>
        <begin position="101"/>
        <end position="120"/>
    </location>
</feature>
<feature type="transmembrane region" description="Helical" evidence="1">
    <location>
        <begin position="34"/>
        <end position="51"/>
    </location>
</feature>
<evidence type="ECO:0000256" key="1">
    <source>
        <dbReference type="SAM" id="Phobius"/>
    </source>
</evidence>
<protein>
    <submittedName>
        <fullName evidence="3">DUF443 family protein</fullName>
    </submittedName>
</protein>
<evidence type="ECO:0000313" key="5">
    <source>
        <dbReference type="Proteomes" id="UP001303564"/>
    </source>
</evidence>
<organism evidence="2 4">
    <name type="scientific">Lacticaseibacillus casei</name>
    <name type="common">Lactobacillus casei</name>
    <dbReference type="NCBI Taxonomy" id="1582"/>
    <lineage>
        <taxon>Bacteria</taxon>
        <taxon>Bacillati</taxon>
        <taxon>Bacillota</taxon>
        <taxon>Bacilli</taxon>
        <taxon>Lactobacillales</taxon>
        <taxon>Lactobacillaceae</taxon>
        <taxon>Lacticaseibacillus</taxon>
    </lineage>
</organism>
<feature type="transmembrane region" description="Helical" evidence="1">
    <location>
        <begin position="181"/>
        <end position="202"/>
    </location>
</feature>
<dbReference type="RefSeq" id="WP_087912658.1">
    <property type="nucleotide sequence ID" value="NZ_CP017065.1"/>
</dbReference>
<dbReference type="EMBL" id="CP136128">
    <property type="protein sequence ID" value="WNX26866.1"/>
    <property type="molecule type" value="Genomic_DNA"/>
</dbReference>
<dbReference type="Proteomes" id="UP000195609">
    <property type="component" value="Chromosome"/>
</dbReference>
<evidence type="ECO:0000313" key="4">
    <source>
        <dbReference type="Proteomes" id="UP000195609"/>
    </source>
</evidence>
<feature type="transmembrane region" description="Helical" evidence="1">
    <location>
        <begin position="157"/>
        <end position="175"/>
    </location>
</feature>
<dbReference type="Proteomes" id="UP001303564">
    <property type="component" value="Chromosome"/>
</dbReference>
<keyword evidence="1" id="KW-1133">Transmembrane helix</keyword>
<dbReference type="NCBIfam" id="TIGR01218">
    <property type="entry name" value="Gpos_tandem_5TM"/>
    <property type="match status" value="1"/>
</dbReference>
<keyword evidence="1" id="KW-0812">Transmembrane</keyword>
<dbReference type="EMBL" id="CP017065">
    <property type="protein sequence ID" value="ARY92226.1"/>
    <property type="molecule type" value="Genomic_DNA"/>
</dbReference>
<name>A0AAN1F000_LACCA</name>
<reference evidence="3 5" key="2">
    <citation type="submission" date="2023-09" db="EMBL/GenBank/DDBJ databases">
        <title>Genomic characteristic of L. casei group strains isolated from clinical sources.</title>
        <authorList>
            <person name="Jarocki P."/>
        </authorList>
    </citation>
    <scope>NUCLEOTIDE SEQUENCE [LARGE SCALE GENOMIC DNA]</scope>
    <source>
        <strain evidence="3 5">LMG 24099</strain>
    </source>
</reference>
<dbReference type="InterPro" id="IPR005915">
    <property type="entry name" value="Tandem_5TM"/>
</dbReference>
<feature type="transmembrane region" description="Helical" evidence="1">
    <location>
        <begin position="72"/>
        <end position="89"/>
    </location>
</feature>
<evidence type="ECO:0000313" key="2">
    <source>
        <dbReference type="EMBL" id="ARY92226.1"/>
    </source>
</evidence>
<keyword evidence="5" id="KW-1185">Reference proteome</keyword>
<sequence length="217" mass="24878">MESAQFKYVTTNFNFEVVELSDGSSYLVDMGTPVIAWLTLIMGCFIPRRCYAISDEDKAKILGQEQQRSRNTGLIAGIAIIISMLSQNYDNILSFRLTTLTKSFLILISLIISFVVRNAFARRAQRMIMLRGVNLIKREQFKISFSVRQVKPILKQILQALIAWGMIFALLVFILQPSMNIVNLLMFGMVFFALLGLTSFCFREDSAYFVRKIERLK</sequence>
<evidence type="ECO:0000313" key="3">
    <source>
        <dbReference type="EMBL" id="WNX26866.1"/>
    </source>
</evidence>
<dbReference type="Pfam" id="PF04276">
    <property type="entry name" value="DUF443"/>
    <property type="match status" value="1"/>
</dbReference>